<proteinExistence type="predicted"/>
<reference evidence="2 3" key="1">
    <citation type="submission" date="2006-10" db="EMBL/GenBank/DDBJ databases">
        <title>Complete sequence of Syntrophobacter fumaroxidans MPOB.</title>
        <authorList>
            <consortium name="US DOE Joint Genome Institute"/>
            <person name="Copeland A."/>
            <person name="Lucas S."/>
            <person name="Lapidus A."/>
            <person name="Barry K."/>
            <person name="Detter J.C."/>
            <person name="Glavina del Rio T."/>
            <person name="Hammon N."/>
            <person name="Israni S."/>
            <person name="Pitluck S."/>
            <person name="Goltsman E.G."/>
            <person name="Martinez M."/>
            <person name="Schmutz J."/>
            <person name="Larimer F."/>
            <person name="Land M."/>
            <person name="Hauser L."/>
            <person name="Kyrpides N."/>
            <person name="Kim E."/>
            <person name="Boone D.R."/>
            <person name="Brockman F."/>
            <person name="Culley D."/>
            <person name="Ferry J."/>
            <person name="Gunsalus R."/>
            <person name="McInerney M.J."/>
            <person name="Morrison M."/>
            <person name="Plugge C."/>
            <person name="Rohlin L."/>
            <person name="Scholten J."/>
            <person name="Sieber J."/>
            <person name="Stams A.J.M."/>
            <person name="Worm P."/>
            <person name="Henstra A.M."/>
            <person name="Richardson P."/>
        </authorList>
    </citation>
    <scope>NUCLEOTIDE SEQUENCE [LARGE SCALE GENOMIC DNA]</scope>
    <source>
        <strain evidence="3">DSM 10017 / MPOB</strain>
    </source>
</reference>
<dbReference type="OrthoDB" id="9778037at2"/>
<dbReference type="eggNOG" id="COG1721">
    <property type="taxonomic scope" value="Bacteria"/>
</dbReference>
<dbReference type="KEGG" id="sfu:Sfum_3276"/>
<dbReference type="Proteomes" id="UP000001784">
    <property type="component" value="Chromosome"/>
</dbReference>
<gene>
    <name evidence="2" type="ordered locus">Sfum_3276</name>
</gene>
<dbReference type="AlphaFoldDB" id="A0LNE7"/>
<dbReference type="EMBL" id="CP000478">
    <property type="protein sequence ID" value="ABK18949.1"/>
    <property type="molecule type" value="Genomic_DNA"/>
</dbReference>
<evidence type="ECO:0000313" key="2">
    <source>
        <dbReference type="EMBL" id="ABK18949.1"/>
    </source>
</evidence>
<evidence type="ECO:0000313" key="3">
    <source>
        <dbReference type="Proteomes" id="UP000001784"/>
    </source>
</evidence>
<dbReference type="InParanoid" id="A0LNE7"/>
<sequence length="294" mass="33095">MIKINKAGYLYILLTILIGFSAVNTANNLVYIITSGLLSYMLVSGFFGRGNIRGIEAQLEFPEETFAGIDTPVMVKLVNRRKRMPAFLVGIELYGREVFFPFAEPMSSTSRHTTMRFDRRGLHRVGAHTVTSTFPFNFFTRYRRVSSEKALVVYPKPVRCGVPGIYDFRSRTLGDRPSDASGYDSDLISIRDYVPGDHPRYISWKSTAKTGVLMTKELSTIELRHLIIDFDQLPKKDLEYTISCVAYTVLRMIRSGTPVGMTIGGRTYPPDNSSAQKTLLLTRLALYGQDQDAA</sequence>
<name>A0LNE7_SYNFM</name>
<keyword evidence="1" id="KW-1133">Transmembrane helix</keyword>
<keyword evidence="1" id="KW-0472">Membrane</keyword>
<feature type="transmembrane region" description="Helical" evidence="1">
    <location>
        <begin position="7"/>
        <end position="23"/>
    </location>
</feature>
<accession>A0LNE7</accession>
<evidence type="ECO:0000256" key="1">
    <source>
        <dbReference type="SAM" id="Phobius"/>
    </source>
</evidence>
<dbReference type="RefSeq" id="WP_011700074.1">
    <property type="nucleotide sequence ID" value="NC_008554.1"/>
</dbReference>
<protein>
    <submittedName>
        <fullName evidence="2">Uncharacterized protein</fullName>
    </submittedName>
</protein>
<dbReference type="PANTHER" id="PTHR34351:SF1">
    <property type="entry name" value="SLR1927 PROTEIN"/>
    <property type="match status" value="1"/>
</dbReference>
<keyword evidence="3" id="KW-1185">Reference proteome</keyword>
<dbReference type="PANTHER" id="PTHR34351">
    <property type="entry name" value="SLR1927 PROTEIN-RELATED"/>
    <property type="match status" value="1"/>
</dbReference>
<feature type="transmembrane region" description="Helical" evidence="1">
    <location>
        <begin position="29"/>
        <end position="48"/>
    </location>
</feature>
<organism evidence="2 3">
    <name type="scientific">Syntrophobacter fumaroxidans (strain DSM 10017 / MPOB)</name>
    <dbReference type="NCBI Taxonomy" id="335543"/>
    <lineage>
        <taxon>Bacteria</taxon>
        <taxon>Pseudomonadati</taxon>
        <taxon>Thermodesulfobacteriota</taxon>
        <taxon>Syntrophobacteria</taxon>
        <taxon>Syntrophobacterales</taxon>
        <taxon>Syntrophobacteraceae</taxon>
        <taxon>Syntrophobacter</taxon>
    </lineage>
</organism>
<dbReference type="HOGENOM" id="CLU_054568_1_0_7"/>
<dbReference type="STRING" id="335543.Sfum_3276"/>
<keyword evidence="1" id="KW-0812">Transmembrane</keyword>